<name>A0ACB9S0Y7_9MYRT</name>
<dbReference type="Proteomes" id="UP001057402">
    <property type="component" value="Chromosome 2"/>
</dbReference>
<evidence type="ECO:0000313" key="1">
    <source>
        <dbReference type="EMBL" id="KAI4384958.1"/>
    </source>
</evidence>
<sequence>MSFTTKSRGKWATGLRVAYRRWGDFFGGVDPNHHKGEHTYVPVSQKGYWQAGRSLLAFVVPNIYFFLRPLGYCGSGCKAIVDSGTSLLAGPTTIITQINHAIGASGVVSQQCKTVVAEYGKTILDMLIAESQPQKICSQIGFCTFDGIHGIGMGIVSVVDKNNQKSSGSVNDAMCNACEMAVVWMQNQLRRNETEDQILNYVDQLCERLPSPMGESVVDCASLPSLPSISFTIGGKVLDLAPEEYVLQVGEGIAAQCVSGFITLDVAPPRGPLWILGEVFMGRYHTVFDYGNMQVGFA</sequence>
<comment type="caution">
    <text evidence="1">The sequence shown here is derived from an EMBL/GenBank/DDBJ whole genome shotgun (WGS) entry which is preliminary data.</text>
</comment>
<accession>A0ACB9S0Y7</accession>
<protein>
    <submittedName>
        <fullName evidence="1">Uncharacterized protein</fullName>
    </submittedName>
</protein>
<dbReference type="EMBL" id="CM042881">
    <property type="protein sequence ID" value="KAI4384958.1"/>
    <property type="molecule type" value="Genomic_DNA"/>
</dbReference>
<organism evidence="1 2">
    <name type="scientific">Melastoma candidum</name>
    <dbReference type="NCBI Taxonomy" id="119954"/>
    <lineage>
        <taxon>Eukaryota</taxon>
        <taxon>Viridiplantae</taxon>
        <taxon>Streptophyta</taxon>
        <taxon>Embryophyta</taxon>
        <taxon>Tracheophyta</taxon>
        <taxon>Spermatophyta</taxon>
        <taxon>Magnoliopsida</taxon>
        <taxon>eudicotyledons</taxon>
        <taxon>Gunneridae</taxon>
        <taxon>Pentapetalae</taxon>
        <taxon>rosids</taxon>
        <taxon>malvids</taxon>
        <taxon>Myrtales</taxon>
        <taxon>Melastomataceae</taxon>
        <taxon>Melastomatoideae</taxon>
        <taxon>Melastomateae</taxon>
        <taxon>Melastoma</taxon>
    </lineage>
</organism>
<proteinExistence type="predicted"/>
<reference evidence="2" key="1">
    <citation type="journal article" date="2023" name="Front. Plant Sci.">
        <title>Chromosomal-level genome assembly of Melastoma candidum provides insights into trichome evolution.</title>
        <authorList>
            <person name="Zhong Y."/>
            <person name="Wu W."/>
            <person name="Sun C."/>
            <person name="Zou P."/>
            <person name="Liu Y."/>
            <person name="Dai S."/>
            <person name="Zhou R."/>
        </authorList>
    </citation>
    <scope>NUCLEOTIDE SEQUENCE [LARGE SCALE GENOMIC DNA]</scope>
</reference>
<gene>
    <name evidence="1" type="ORF">MLD38_003040</name>
</gene>
<keyword evidence="2" id="KW-1185">Reference proteome</keyword>
<evidence type="ECO:0000313" key="2">
    <source>
        <dbReference type="Proteomes" id="UP001057402"/>
    </source>
</evidence>